<dbReference type="SUPFAM" id="SSF50978">
    <property type="entry name" value="WD40 repeat-like"/>
    <property type="match status" value="2"/>
</dbReference>
<dbReference type="Gene3D" id="2.130.10.10">
    <property type="entry name" value="YVTN repeat-like/Quinoprotein amine dehydrogenase"/>
    <property type="match status" value="6"/>
</dbReference>
<feature type="repeat" description="WD" evidence="3">
    <location>
        <begin position="154"/>
        <end position="195"/>
    </location>
</feature>
<feature type="region of interest" description="Disordered" evidence="4">
    <location>
        <begin position="1"/>
        <end position="25"/>
    </location>
</feature>
<dbReference type="InterPro" id="IPR036322">
    <property type="entry name" value="WD40_repeat_dom_sf"/>
</dbReference>
<dbReference type="GO" id="GO:0000398">
    <property type="term" value="P:mRNA splicing, via spliceosome"/>
    <property type="evidence" value="ECO:0007669"/>
    <property type="project" value="TreeGrafter"/>
</dbReference>
<evidence type="ECO:0000256" key="4">
    <source>
        <dbReference type="SAM" id="MobiDB-lite"/>
    </source>
</evidence>
<keyword evidence="6" id="KW-1185">Reference proteome</keyword>
<dbReference type="InterPro" id="IPR020472">
    <property type="entry name" value="WD40_PAC1"/>
</dbReference>
<evidence type="ECO:0000256" key="1">
    <source>
        <dbReference type="ARBA" id="ARBA00022574"/>
    </source>
</evidence>
<protein>
    <submittedName>
        <fullName evidence="5">WD40 repeat-like protein</fullName>
    </submittedName>
</protein>
<feature type="repeat" description="WD" evidence="3">
    <location>
        <begin position="112"/>
        <end position="153"/>
    </location>
</feature>
<sequence length="935" mass="97320">MSAPPSPVSPASESDSTNETPPDNTHARAIHALTYAPDGKHIATAHADGALRIWDAKSLQQVGADLQGHTARVSAVAYSPDNRRLLSASDDGTVRMWSAETHKEVLVPGQQRMGHASAVYAVACSPDGRLVASGGADRVLHLWDAVSRECLATIRDHSDAIRCVAFSPDSKHLATASDDRLVRVFNLEQRRLAIEPIAGHKAPVRCVAFSPDGTLLASASSDHTVRIHDAASGKLHKGPLRGHSALVASVAFSADGRRVLTGSDDRTVCVWDVPTEKIVLGPLYGHDAALTAAFSPDGKQIATGDVDCVLRVWDAGTGKALLPPPTKENAKRDRARKASAAKGMHAYGRTTALAWLPDAHHFATAGPATAIRIWNAATGVSEADGDAEGAPVLWGHTGPVTALAVSRDGALLVSGSVDASVRLWAIDAGGGVVKGEETAWSPLRGHKGPVGDVRVAPDGERVVSCCAVDVAVNNAAAAAAADDEDEVEDGIRIWDARTGTCVAVLERSRAYTSLCLFAFTDTRAGAEEETRTTRLAAGSALDKAVSVWDLDTRHKIAGPFTHETSGGGGVVRVGPAHGGASVLSTARDGRVCAWAIASGAAAQTHARALLTTEKEGGRSARALGCVDWASDGGRLLGSVERDKAVCIWGTGAGAVGAAGAGDARADGNGSADVNVKRIGTLVHAAEVDCAVFSPDGKRVLTACKDGTLWVWDVEAGRVVLPRASEGGSEEEDESDSADGDDDESFMNMPAAPRNAATNGGAAPAHRGFFDDDDFDGPAEPKRELMPVRLRASAELATAPRRGARRRGLIGRSVGAVAEKFKMRMRSREEGGGRGSPKRKSAVVSEGGTRAPAGDSAVVCRGERASEVQTGGAGMRRYTSGYGRRRSTLPQSGRSGPSSPAATQSRRVRRPPSVESEGEDGSLSPLSLCACLPFCR</sequence>
<feature type="region of interest" description="Disordered" evidence="4">
    <location>
        <begin position="721"/>
        <end position="784"/>
    </location>
</feature>
<dbReference type="SUPFAM" id="SSF50998">
    <property type="entry name" value="Quinoprotein alcohol dehydrogenase-like"/>
    <property type="match status" value="1"/>
</dbReference>
<dbReference type="RefSeq" id="XP_007773248.1">
    <property type="nucleotide sequence ID" value="XM_007775058.1"/>
</dbReference>
<feature type="compositionally biased region" description="Acidic residues" evidence="4">
    <location>
        <begin position="727"/>
        <end position="744"/>
    </location>
</feature>
<dbReference type="Proteomes" id="UP000053558">
    <property type="component" value="Unassembled WGS sequence"/>
</dbReference>
<dbReference type="SMART" id="SM00320">
    <property type="entry name" value="WD40"/>
    <property type="match status" value="13"/>
</dbReference>
<dbReference type="PROSITE" id="PS50294">
    <property type="entry name" value="WD_REPEATS_REGION"/>
    <property type="match status" value="8"/>
</dbReference>
<feature type="repeat" description="WD" evidence="3">
    <location>
        <begin position="197"/>
        <end position="238"/>
    </location>
</feature>
<evidence type="ECO:0000313" key="5">
    <source>
        <dbReference type="EMBL" id="EIW76938.1"/>
    </source>
</evidence>
<dbReference type="PANTHER" id="PTHR19846:SF0">
    <property type="entry name" value="PRE-MRNA PROCESSING FACTOR 4"/>
    <property type="match status" value="1"/>
</dbReference>
<feature type="repeat" description="WD" evidence="3">
    <location>
        <begin position="240"/>
        <end position="281"/>
    </location>
</feature>
<evidence type="ECO:0000256" key="3">
    <source>
        <dbReference type="PROSITE-ProRule" id="PRU00221"/>
    </source>
</evidence>
<feature type="region of interest" description="Disordered" evidence="4">
    <location>
        <begin position="820"/>
        <end position="925"/>
    </location>
</feature>
<keyword evidence="1 3" id="KW-0853">WD repeat</keyword>
<feature type="repeat" description="WD" evidence="3">
    <location>
        <begin position="293"/>
        <end position="323"/>
    </location>
</feature>
<dbReference type="CDD" id="cd00200">
    <property type="entry name" value="WD40"/>
    <property type="match status" value="2"/>
</dbReference>
<name>A0A5M3MCK3_CONPW</name>
<feature type="repeat" description="WD" evidence="3">
    <location>
        <begin position="393"/>
        <end position="434"/>
    </location>
</feature>
<dbReference type="GO" id="GO:0046540">
    <property type="term" value="C:U4/U6 x U5 tri-snRNP complex"/>
    <property type="evidence" value="ECO:0007669"/>
    <property type="project" value="TreeGrafter"/>
</dbReference>
<dbReference type="InterPro" id="IPR015943">
    <property type="entry name" value="WD40/YVTN_repeat-like_dom_sf"/>
</dbReference>
<evidence type="ECO:0000313" key="6">
    <source>
        <dbReference type="Proteomes" id="UP000053558"/>
    </source>
</evidence>
<dbReference type="InterPro" id="IPR019775">
    <property type="entry name" value="WD40_repeat_CS"/>
</dbReference>
<feature type="repeat" description="WD" evidence="3">
    <location>
        <begin position="66"/>
        <end position="107"/>
    </location>
</feature>
<feature type="compositionally biased region" description="Basic and acidic residues" evidence="4">
    <location>
        <begin position="820"/>
        <end position="831"/>
    </location>
</feature>
<dbReference type="OrthoDB" id="674604at2759"/>
<organism evidence="5 6">
    <name type="scientific">Coniophora puteana (strain RWD-64-598)</name>
    <name type="common">Brown rot fungus</name>
    <dbReference type="NCBI Taxonomy" id="741705"/>
    <lineage>
        <taxon>Eukaryota</taxon>
        <taxon>Fungi</taxon>
        <taxon>Dikarya</taxon>
        <taxon>Basidiomycota</taxon>
        <taxon>Agaricomycotina</taxon>
        <taxon>Agaricomycetes</taxon>
        <taxon>Agaricomycetidae</taxon>
        <taxon>Boletales</taxon>
        <taxon>Coniophorineae</taxon>
        <taxon>Coniophoraceae</taxon>
        <taxon>Coniophora</taxon>
    </lineage>
</organism>
<feature type="repeat" description="WD" evidence="3">
    <location>
        <begin position="23"/>
        <end position="64"/>
    </location>
</feature>
<dbReference type="InterPro" id="IPR011047">
    <property type="entry name" value="Quinoprotein_ADH-like_sf"/>
</dbReference>
<dbReference type="KEGG" id="cput:CONPUDRAFT_130378"/>
<evidence type="ECO:0000256" key="2">
    <source>
        <dbReference type="ARBA" id="ARBA00022737"/>
    </source>
</evidence>
<dbReference type="PROSITE" id="PS00678">
    <property type="entry name" value="WD_REPEATS_1"/>
    <property type="match status" value="3"/>
</dbReference>
<dbReference type="EMBL" id="JH711585">
    <property type="protein sequence ID" value="EIW76938.1"/>
    <property type="molecule type" value="Genomic_DNA"/>
</dbReference>
<dbReference type="PANTHER" id="PTHR19846">
    <property type="entry name" value="WD40 REPEAT PROTEIN"/>
    <property type="match status" value="1"/>
</dbReference>
<proteinExistence type="predicted"/>
<dbReference type="Pfam" id="PF00400">
    <property type="entry name" value="WD40"/>
    <property type="match status" value="10"/>
</dbReference>
<comment type="caution">
    <text evidence="5">The sequence shown here is derived from an EMBL/GenBank/DDBJ whole genome shotgun (WGS) entry which is preliminary data.</text>
</comment>
<gene>
    <name evidence="5" type="ORF">CONPUDRAFT_130378</name>
</gene>
<dbReference type="GO" id="GO:0017070">
    <property type="term" value="F:U6 snRNA binding"/>
    <property type="evidence" value="ECO:0007669"/>
    <property type="project" value="TreeGrafter"/>
</dbReference>
<accession>A0A5M3MCK3</accession>
<dbReference type="GeneID" id="19200259"/>
<feature type="compositionally biased region" description="Polar residues" evidence="4">
    <location>
        <begin position="888"/>
        <end position="903"/>
    </location>
</feature>
<dbReference type="InterPro" id="IPR001680">
    <property type="entry name" value="WD40_rpt"/>
</dbReference>
<dbReference type="PROSITE" id="PS50082">
    <property type="entry name" value="WD_REPEATS_2"/>
    <property type="match status" value="9"/>
</dbReference>
<dbReference type="PRINTS" id="PR00320">
    <property type="entry name" value="GPROTEINBRPT"/>
</dbReference>
<keyword evidence="2" id="KW-0677">Repeat</keyword>
<reference evidence="6" key="1">
    <citation type="journal article" date="2012" name="Science">
        <title>The Paleozoic origin of enzymatic lignin decomposition reconstructed from 31 fungal genomes.</title>
        <authorList>
            <person name="Floudas D."/>
            <person name="Binder M."/>
            <person name="Riley R."/>
            <person name="Barry K."/>
            <person name="Blanchette R.A."/>
            <person name="Henrissat B."/>
            <person name="Martinez A.T."/>
            <person name="Otillar R."/>
            <person name="Spatafora J.W."/>
            <person name="Yadav J.S."/>
            <person name="Aerts A."/>
            <person name="Benoit I."/>
            <person name="Boyd A."/>
            <person name="Carlson A."/>
            <person name="Copeland A."/>
            <person name="Coutinho P.M."/>
            <person name="de Vries R.P."/>
            <person name="Ferreira P."/>
            <person name="Findley K."/>
            <person name="Foster B."/>
            <person name="Gaskell J."/>
            <person name="Glotzer D."/>
            <person name="Gorecki P."/>
            <person name="Heitman J."/>
            <person name="Hesse C."/>
            <person name="Hori C."/>
            <person name="Igarashi K."/>
            <person name="Jurgens J.A."/>
            <person name="Kallen N."/>
            <person name="Kersten P."/>
            <person name="Kohler A."/>
            <person name="Kuees U."/>
            <person name="Kumar T.K.A."/>
            <person name="Kuo A."/>
            <person name="LaButti K."/>
            <person name="Larrondo L.F."/>
            <person name="Lindquist E."/>
            <person name="Ling A."/>
            <person name="Lombard V."/>
            <person name="Lucas S."/>
            <person name="Lundell T."/>
            <person name="Martin R."/>
            <person name="McLaughlin D.J."/>
            <person name="Morgenstern I."/>
            <person name="Morin E."/>
            <person name="Murat C."/>
            <person name="Nagy L.G."/>
            <person name="Nolan M."/>
            <person name="Ohm R.A."/>
            <person name="Patyshakuliyeva A."/>
            <person name="Rokas A."/>
            <person name="Ruiz-Duenas F.J."/>
            <person name="Sabat G."/>
            <person name="Salamov A."/>
            <person name="Samejima M."/>
            <person name="Schmutz J."/>
            <person name="Slot J.C."/>
            <person name="St John F."/>
            <person name="Stenlid J."/>
            <person name="Sun H."/>
            <person name="Sun S."/>
            <person name="Syed K."/>
            <person name="Tsang A."/>
            <person name="Wiebenga A."/>
            <person name="Young D."/>
            <person name="Pisabarro A."/>
            <person name="Eastwood D.C."/>
            <person name="Martin F."/>
            <person name="Cullen D."/>
            <person name="Grigoriev I.V."/>
            <person name="Hibbett D.S."/>
        </authorList>
    </citation>
    <scope>NUCLEOTIDE SEQUENCE [LARGE SCALE GENOMIC DNA]</scope>
    <source>
        <strain evidence="6">RWD-64-598 SS2</strain>
    </source>
</reference>
<dbReference type="GO" id="GO:0030621">
    <property type="term" value="F:U4 snRNA binding"/>
    <property type="evidence" value="ECO:0007669"/>
    <property type="project" value="TreeGrafter"/>
</dbReference>
<feature type="repeat" description="WD" evidence="3">
    <location>
        <begin position="680"/>
        <end position="721"/>
    </location>
</feature>
<dbReference type="AlphaFoldDB" id="A0A5M3MCK3"/>